<name>A0ABS9BJR5_9BACT</name>
<evidence type="ECO:0000313" key="9">
    <source>
        <dbReference type="EMBL" id="MCF1714851.1"/>
    </source>
</evidence>
<feature type="domain" description="MacB-like periplasmic core" evidence="8">
    <location>
        <begin position="20"/>
        <end position="237"/>
    </location>
</feature>
<feature type="transmembrane region" description="Helical" evidence="6">
    <location>
        <begin position="715"/>
        <end position="734"/>
    </location>
</feature>
<evidence type="ECO:0000256" key="6">
    <source>
        <dbReference type="SAM" id="Phobius"/>
    </source>
</evidence>
<feature type="transmembrane region" description="Helical" evidence="6">
    <location>
        <begin position="371"/>
        <end position="397"/>
    </location>
</feature>
<keyword evidence="10" id="KW-1185">Reference proteome</keyword>
<dbReference type="Proteomes" id="UP001200145">
    <property type="component" value="Unassembled WGS sequence"/>
</dbReference>
<keyword evidence="2" id="KW-1003">Cell membrane</keyword>
<gene>
    <name evidence="9" type="ORF">L0U88_09455</name>
</gene>
<dbReference type="InterPro" id="IPR025857">
    <property type="entry name" value="MacB_PCD"/>
</dbReference>
<dbReference type="Pfam" id="PF12704">
    <property type="entry name" value="MacB_PCD"/>
    <property type="match status" value="2"/>
</dbReference>
<comment type="caution">
    <text evidence="9">The sequence shown here is derived from an EMBL/GenBank/DDBJ whole genome shotgun (WGS) entry which is preliminary data.</text>
</comment>
<feature type="domain" description="ABC3 transporter permease C-terminal" evidence="7">
    <location>
        <begin position="283"/>
        <end position="395"/>
    </location>
</feature>
<keyword evidence="4 6" id="KW-1133">Transmembrane helix</keyword>
<evidence type="ECO:0000256" key="2">
    <source>
        <dbReference type="ARBA" id="ARBA00022475"/>
    </source>
</evidence>
<keyword evidence="3 6" id="KW-0812">Transmembrane</keyword>
<protein>
    <submittedName>
        <fullName evidence="9">ABC transporter permease</fullName>
    </submittedName>
</protein>
<keyword evidence="5 6" id="KW-0472">Membrane</keyword>
<feature type="transmembrane region" description="Helical" evidence="6">
    <location>
        <begin position="663"/>
        <end position="688"/>
    </location>
</feature>
<feature type="transmembrane region" description="Helical" evidence="6">
    <location>
        <begin position="328"/>
        <end position="351"/>
    </location>
</feature>
<feature type="domain" description="ABC3 transporter permease C-terminal" evidence="7">
    <location>
        <begin position="666"/>
        <end position="778"/>
    </location>
</feature>
<evidence type="ECO:0000256" key="3">
    <source>
        <dbReference type="ARBA" id="ARBA00022692"/>
    </source>
</evidence>
<dbReference type="RefSeq" id="WP_234865803.1">
    <property type="nucleotide sequence ID" value="NZ_JAKEVY010000002.1"/>
</dbReference>
<feature type="transmembrane region" description="Helical" evidence="6">
    <location>
        <begin position="277"/>
        <end position="299"/>
    </location>
</feature>
<dbReference type="PANTHER" id="PTHR30572">
    <property type="entry name" value="MEMBRANE COMPONENT OF TRANSPORTER-RELATED"/>
    <property type="match status" value="1"/>
</dbReference>
<sequence length="786" mass="87644">MLFNYFKIAFRNLLKYKGFSAINILGLAVGMASAILIFLWISHEISYDRFHEKKDRIFEAWNKGSFNGKVSCWNTTPKILASALQSDIPEIETTTRVNWADNYLTRFGDKTIMMKASMVDSTFLQVFSFPVLKGDIQNALMNPSGVVLTASTAAKLFGTDNPIGQTLELNEKFQLIVTAVVQDPPNNSRFQFECLLPWAFLRAQGWDDDYWGNNSTRTYALLKPGSKVESANAKLENFRKKYDRDDPTGGFFLYPIERWRLYSSFTEGVEEGGMIEYIRIFTIVGAIILLIACINFMNLSTAKSEQRAKEVGIRKVIGAMRHNLMGQFLGESILIAFLAGILSLLLVQVTLPAFNTFTGKLVEIDYTNPLAWALWAGFILLTGLIAGSYPAFFLSGFQPTKVLKGTFKKTQSAINPRKVLVVLQFTFAIILIISTLVIKKQINYAQNRNNGYNKDQLLYYFLTGTAEKNYDLIKNELLSSGIATSVTKTSAPLTEGWSNTWGIGWKGKQPDDRTLFDRFCADQQFVKTAGLELVKGRDFDLAAHPADSAAVLLNESAVKAMGFSDPIGQVIQDNGQDWTVIGVIKDFILHSPFAKTQPMVIEGAHGWFNVIHFRLNPTNSVSTNLKNAETIFKKFNPSYPFDYTFVDQAYASKFEEEKKMGSLAALFAGLTIFISCMGLFGLATYMAATRFKEIGIRKVLGASVASITSLLSKDFLKLVLISFIVASPIAWILMNQWLKGYAYKTSIDVWVFVATGFLSLTIALLTTSIQAIKAAVSNPVKSLKSE</sequence>
<evidence type="ECO:0000256" key="5">
    <source>
        <dbReference type="ARBA" id="ARBA00023136"/>
    </source>
</evidence>
<evidence type="ECO:0000313" key="10">
    <source>
        <dbReference type="Proteomes" id="UP001200145"/>
    </source>
</evidence>
<organism evidence="9 10">
    <name type="scientific">Flavihumibacter fluminis</name>
    <dbReference type="NCBI Taxonomy" id="2909236"/>
    <lineage>
        <taxon>Bacteria</taxon>
        <taxon>Pseudomonadati</taxon>
        <taxon>Bacteroidota</taxon>
        <taxon>Chitinophagia</taxon>
        <taxon>Chitinophagales</taxon>
        <taxon>Chitinophagaceae</taxon>
        <taxon>Flavihumibacter</taxon>
    </lineage>
</organism>
<proteinExistence type="predicted"/>
<evidence type="ECO:0000259" key="7">
    <source>
        <dbReference type="Pfam" id="PF02687"/>
    </source>
</evidence>
<reference evidence="9 10" key="1">
    <citation type="submission" date="2022-01" db="EMBL/GenBank/DDBJ databases">
        <title>Flavihumibacter sp. nov., isolated from sediment of a river.</title>
        <authorList>
            <person name="Liu H."/>
        </authorList>
    </citation>
    <scope>NUCLEOTIDE SEQUENCE [LARGE SCALE GENOMIC DNA]</scope>
    <source>
        <strain evidence="9 10">RY-1</strain>
    </source>
</reference>
<comment type="subcellular location">
    <subcellularLocation>
        <location evidence="1">Cell membrane</location>
        <topology evidence="1">Multi-pass membrane protein</topology>
    </subcellularLocation>
</comment>
<evidence type="ECO:0000256" key="1">
    <source>
        <dbReference type="ARBA" id="ARBA00004651"/>
    </source>
</evidence>
<dbReference type="InterPro" id="IPR050250">
    <property type="entry name" value="Macrolide_Exporter_MacB"/>
</dbReference>
<dbReference type="Pfam" id="PF02687">
    <property type="entry name" value="FtsX"/>
    <property type="match status" value="2"/>
</dbReference>
<dbReference type="PANTHER" id="PTHR30572:SF18">
    <property type="entry name" value="ABC-TYPE MACROLIDE FAMILY EXPORT SYSTEM PERMEASE COMPONENT 2"/>
    <property type="match status" value="1"/>
</dbReference>
<feature type="domain" description="MacB-like periplasmic core" evidence="8">
    <location>
        <begin position="518"/>
        <end position="587"/>
    </location>
</feature>
<dbReference type="EMBL" id="JAKEVY010000002">
    <property type="protein sequence ID" value="MCF1714851.1"/>
    <property type="molecule type" value="Genomic_DNA"/>
</dbReference>
<feature type="transmembrane region" description="Helical" evidence="6">
    <location>
        <begin position="749"/>
        <end position="772"/>
    </location>
</feature>
<feature type="transmembrane region" description="Helical" evidence="6">
    <location>
        <begin position="21"/>
        <end position="41"/>
    </location>
</feature>
<accession>A0ABS9BJR5</accession>
<dbReference type="InterPro" id="IPR003838">
    <property type="entry name" value="ABC3_permease_C"/>
</dbReference>
<evidence type="ECO:0000259" key="8">
    <source>
        <dbReference type="Pfam" id="PF12704"/>
    </source>
</evidence>
<evidence type="ECO:0000256" key="4">
    <source>
        <dbReference type="ARBA" id="ARBA00022989"/>
    </source>
</evidence>
<feature type="transmembrane region" description="Helical" evidence="6">
    <location>
        <begin position="418"/>
        <end position="438"/>
    </location>
</feature>